<keyword evidence="2" id="KW-1185">Reference proteome</keyword>
<reference evidence="1" key="1">
    <citation type="submission" date="2021-09" db="EMBL/GenBank/DDBJ databases">
        <title>First case of bloodstream infection caused by Mixta hanseatica sp. nov., a member of the Erwiniaceae family.</title>
        <authorList>
            <person name="Both A."/>
            <person name="Huang J."/>
            <person name="Wenzel P."/>
            <person name="Aepfelbacher M."/>
            <person name="Rohde H."/>
            <person name="Christner M."/>
            <person name="Hentschke M."/>
        </authorList>
    </citation>
    <scope>NUCLEOTIDE SEQUENCE</scope>
    <source>
        <strain evidence="1">X22927</strain>
    </source>
</reference>
<evidence type="ECO:0000313" key="1">
    <source>
        <dbReference type="EMBL" id="UQY43577.1"/>
    </source>
</evidence>
<evidence type="ECO:0000313" key="2">
    <source>
        <dbReference type="Proteomes" id="UP001056635"/>
    </source>
</evidence>
<protein>
    <submittedName>
        <fullName evidence="1">Uncharacterized protein</fullName>
    </submittedName>
</protein>
<organism evidence="1 2">
    <name type="scientific">Mixta hanseatica</name>
    <dbReference type="NCBI Taxonomy" id="2872648"/>
    <lineage>
        <taxon>Bacteria</taxon>
        <taxon>Pseudomonadati</taxon>
        <taxon>Pseudomonadota</taxon>
        <taxon>Gammaproteobacteria</taxon>
        <taxon>Enterobacterales</taxon>
        <taxon>Erwiniaceae</taxon>
        <taxon>Mixta</taxon>
    </lineage>
</organism>
<name>A0ABY4R822_9GAMM</name>
<dbReference type="RefSeq" id="WP_249892244.1">
    <property type="nucleotide sequence ID" value="NZ_CP082904.1"/>
</dbReference>
<dbReference type="EMBL" id="CP082904">
    <property type="protein sequence ID" value="UQY43577.1"/>
    <property type="molecule type" value="Genomic_DNA"/>
</dbReference>
<accession>A0ABY4R822</accession>
<gene>
    <name evidence="1" type="ORF">K6958_17155</name>
</gene>
<dbReference type="Proteomes" id="UP001056635">
    <property type="component" value="Chromosome"/>
</dbReference>
<sequence>MPGYNDLQRQVEICASSEPALRELLGEIEVAALMAHNESYALPRRRGIFNALRQRLFRLPLPVDGARQR</sequence>
<proteinExistence type="predicted"/>